<evidence type="ECO:0000256" key="1">
    <source>
        <dbReference type="ARBA" id="ARBA00022801"/>
    </source>
</evidence>
<keyword evidence="5" id="KW-1185">Reference proteome</keyword>
<dbReference type="GO" id="GO:0047499">
    <property type="term" value="F:calcium-independent phospholipase A2 activity"/>
    <property type="evidence" value="ECO:0007669"/>
    <property type="project" value="TreeGrafter"/>
</dbReference>
<protein>
    <recommendedName>
        <fullName evidence="6">PNPLA domain-containing protein</fullName>
    </recommendedName>
</protein>
<organism evidence="4 5">
    <name type="scientific">Staphylotrichum longicolle</name>
    <dbReference type="NCBI Taxonomy" id="669026"/>
    <lineage>
        <taxon>Eukaryota</taxon>
        <taxon>Fungi</taxon>
        <taxon>Dikarya</taxon>
        <taxon>Ascomycota</taxon>
        <taxon>Pezizomycotina</taxon>
        <taxon>Sordariomycetes</taxon>
        <taxon>Sordariomycetidae</taxon>
        <taxon>Sordariales</taxon>
        <taxon>Chaetomiaceae</taxon>
        <taxon>Staphylotrichum</taxon>
    </lineage>
</organism>
<dbReference type="Proteomes" id="UP001197093">
    <property type="component" value="Unassembled WGS sequence"/>
</dbReference>
<feature type="region of interest" description="Disordered" evidence="3">
    <location>
        <begin position="55"/>
        <end position="85"/>
    </location>
</feature>
<evidence type="ECO:0000313" key="4">
    <source>
        <dbReference type="EMBL" id="KAG7284249.1"/>
    </source>
</evidence>
<evidence type="ECO:0000313" key="5">
    <source>
        <dbReference type="Proteomes" id="UP001197093"/>
    </source>
</evidence>
<keyword evidence="1" id="KW-0378">Hydrolase</keyword>
<sequence>MSIQSCIEAYTALAKDIFTPRIRTKLAGAFLYNLFGFATFSAKKLEAGIKKVIQKNKPQAPTSTTPSGNSNGQHEETAENAAAEDMPMLGSGRKCKVYVGNMTTLRDGGLRNNNPVIEAINEIESKFGVTDSDIACLVSIGTGVSKTDFLRDNLKSVAEACAKIATDTEETEATFRRLYATLGKPLHERYFRFEVEQGLQEMGIEE</sequence>
<dbReference type="PANTHER" id="PTHR24185">
    <property type="entry name" value="CALCIUM-INDEPENDENT PHOSPHOLIPASE A2-GAMMA"/>
    <property type="match status" value="1"/>
</dbReference>
<gene>
    <name evidence="4" type="ORF">NEMBOFW57_010613</name>
</gene>
<keyword evidence="2" id="KW-0443">Lipid metabolism</keyword>
<accession>A0AAD4EN28</accession>
<comment type="caution">
    <text evidence="4">The sequence shown here is derived from an EMBL/GenBank/DDBJ whole genome shotgun (WGS) entry which is preliminary data.</text>
</comment>
<dbReference type="EMBL" id="JAHCVI010000006">
    <property type="protein sequence ID" value="KAG7284249.1"/>
    <property type="molecule type" value="Genomic_DNA"/>
</dbReference>
<evidence type="ECO:0000256" key="2">
    <source>
        <dbReference type="ARBA" id="ARBA00022963"/>
    </source>
</evidence>
<reference evidence="4" key="1">
    <citation type="submission" date="2023-02" db="EMBL/GenBank/DDBJ databases">
        <authorList>
            <person name="Palmer J.M."/>
        </authorList>
    </citation>
    <scope>NUCLEOTIDE SEQUENCE</scope>
    <source>
        <strain evidence="4">FW57</strain>
    </source>
</reference>
<dbReference type="SUPFAM" id="SSF52151">
    <property type="entry name" value="FabD/lysophospholipase-like"/>
    <property type="match status" value="1"/>
</dbReference>
<name>A0AAD4EN28_9PEZI</name>
<evidence type="ECO:0000256" key="3">
    <source>
        <dbReference type="SAM" id="MobiDB-lite"/>
    </source>
</evidence>
<evidence type="ECO:0008006" key="6">
    <source>
        <dbReference type="Google" id="ProtNLM"/>
    </source>
</evidence>
<dbReference type="GO" id="GO:0016020">
    <property type="term" value="C:membrane"/>
    <property type="evidence" value="ECO:0007669"/>
    <property type="project" value="TreeGrafter"/>
</dbReference>
<keyword evidence="2" id="KW-0442">Lipid degradation</keyword>
<dbReference type="GO" id="GO:0019369">
    <property type="term" value="P:arachidonate metabolic process"/>
    <property type="evidence" value="ECO:0007669"/>
    <property type="project" value="TreeGrafter"/>
</dbReference>
<feature type="compositionally biased region" description="Polar residues" evidence="3">
    <location>
        <begin position="56"/>
        <end position="72"/>
    </location>
</feature>
<dbReference type="PANTHER" id="PTHR24185:SF1">
    <property type="entry name" value="CALCIUM-INDEPENDENT PHOSPHOLIPASE A2-GAMMA"/>
    <property type="match status" value="1"/>
</dbReference>
<dbReference type="GO" id="GO:0016042">
    <property type="term" value="P:lipid catabolic process"/>
    <property type="evidence" value="ECO:0007669"/>
    <property type="project" value="UniProtKB-KW"/>
</dbReference>
<dbReference type="Gene3D" id="3.40.1090.10">
    <property type="entry name" value="Cytosolic phospholipase A2 catalytic domain"/>
    <property type="match status" value="1"/>
</dbReference>
<dbReference type="AlphaFoldDB" id="A0AAD4EN28"/>
<dbReference type="InterPro" id="IPR016035">
    <property type="entry name" value="Acyl_Trfase/lysoPLipase"/>
</dbReference>
<proteinExistence type="predicted"/>